<keyword evidence="3" id="KW-0808">Transferase</keyword>
<feature type="domain" description="Glycosyltransferase 2-like" evidence="2">
    <location>
        <begin position="9"/>
        <end position="179"/>
    </location>
</feature>
<dbReference type="InterPro" id="IPR050256">
    <property type="entry name" value="Glycosyltransferase_2"/>
</dbReference>
<dbReference type="Pfam" id="PF00535">
    <property type="entry name" value="Glycos_transf_2"/>
    <property type="match status" value="1"/>
</dbReference>
<dbReference type="Gene3D" id="3.90.550.10">
    <property type="entry name" value="Spore Coat Polysaccharide Biosynthesis Protein SpsA, Chain A"/>
    <property type="match status" value="1"/>
</dbReference>
<keyword evidence="3" id="KW-0328">Glycosyltransferase</keyword>
<feature type="transmembrane region" description="Helical" evidence="1">
    <location>
        <begin position="293"/>
        <end position="312"/>
    </location>
</feature>
<dbReference type="AlphaFoldDB" id="A0A098E6V8"/>
<evidence type="ECO:0000256" key="1">
    <source>
        <dbReference type="SAM" id="Phobius"/>
    </source>
</evidence>
<organism evidence="3">
    <name type="scientific">groundwater metagenome</name>
    <dbReference type="NCBI Taxonomy" id="717931"/>
    <lineage>
        <taxon>unclassified sequences</taxon>
        <taxon>metagenomes</taxon>
        <taxon>ecological metagenomes</taxon>
    </lineage>
</organism>
<keyword evidence="1" id="KW-0472">Membrane</keyword>
<keyword evidence="1" id="KW-1133">Transmembrane helix</keyword>
<proteinExistence type="predicted"/>
<dbReference type="FunFam" id="3.90.550.10:FF:000123">
    <property type="entry name" value="Cell wall biosynthesis glycosyltransferase"/>
    <property type="match status" value="1"/>
</dbReference>
<accession>A0A098E6V8</accession>
<sequence>MYKNNIIGVVVPAYNEEKLIEETLSGILNCKTEIDKIYVVDDKSTDKTSEKIKKFKEEEGKSNKICIISHERNGGVGAAIISGYKHALKDRMDIVVVMAGDHQMDPSQLPRMIEPLITGRADYTKGNRLLSREYRKGMSRWRFFGNSLLTLLTKIASGYWQIMDPQNGYTAISRNLLERLNLDDIYKRYGYCNDLLVKLNTLNAVVLDISMPARYGRERSGINYVTYIHKVSYLLLKDFFLRLMMKYGVLSFHPLLGFYIFGIIMTPAGLILAFDVFYDKFISHAPVSQNFPLLAAFLLIIGIQFILFAMLFDMEMDPSRKREANFGKNNNVF</sequence>
<evidence type="ECO:0000313" key="3">
    <source>
        <dbReference type="EMBL" id="CEG11204.1"/>
    </source>
</evidence>
<feature type="transmembrane region" description="Helical" evidence="1">
    <location>
        <begin position="247"/>
        <end position="273"/>
    </location>
</feature>
<keyword evidence="1" id="KW-0812">Transmembrane</keyword>
<dbReference type="PANTHER" id="PTHR48090">
    <property type="entry name" value="UNDECAPRENYL-PHOSPHATE 4-DEOXY-4-FORMAMIDO-L-ARABINOSE TRANSFERASE-RELATED"/>
    <property type="match status" value="1"/>
</dbReference>
<dbReference type="InterPro" id="IPR029044">
    <property type="entry name" value="Nucleotide-diphossugar_trans"/>
</dbReference>
<reference evidence="3" key="1">
    <citation type="submission" date="2014-09" db="EMBL/GenBank/DDBJ databases">
        <authorList>
            <person name="Probst J Alexander"/>
        </authorList>
    </citation>
    <scope>NUCLEOTIDE SEQUENCE</scope>
</reference>
<protein>
    <submittedName>
        <fullName evidence="3">Dolichyl-phosphate beta-D-mannosyltransferase</fullName>
    </submittedName>
</protein>
<dbReference type="InterPro" id="IPR001173">
    <property type="entry name" value="Glyco_trans_2-like"/>
</dbReference>
<evidence type="ECO:0000259" key="2">
    <source>
        <dbReference type="Pfam" id="PF00535"/>
    </source>
</evidence>
<dbReference type="SUPFAM" id="SSF53448">
    <property type="entry name" value="Nucleotide-diphospho-sugar transferases"/>
    <property type="match status" value="1"/>
</dbReference>
<dbReference type="EMBL" id="CCXY01000034">
    <property type="protein sequence ID" value="CEG11204.1"/>
    <property type="molecule type" value="Genomic_DNA"/>
</dbReference>
<dbReference type="CDD" id="cd04179">
    <property type="entry name" value="DPM_DPG-synthase_like"/>
    <property type="match status" value="1"/>
</dbReference>
<dbReference type="PANTHER" id="PTHR48090:SF7">
    <property type="entry name" value="RFBJ PROTEIN"/>
    <property type="match status" value="1"/>
</dbReference>
<name>A0A098E6V8_9ZZZZ</name>
<gene>
    <name evidence="3" type="ORF">MSIBF_A1290019</name>
</gene>
<dbReference type="GO" id="GO:0016757">
    <property type="term" value="F:glycosyltransferase activity"/>
    <property type="evidence" value="ECO:0007669"/>
    <property type="project" value="UniProtKB-KW"/>
</dbReference>